<organism evidence="8 9">
    <name type="scientific">Nyssa sinensis</name>
    <dbReference type="NCBI Taxonomy" id="561372"/>
    <lineage>
        <taxon>Eukaryota</taxon>
        <taxon>Viridiplantae</taxon>
        <taxon>Streptophyta</taxon>
        <taxon>Embryophyta</taxon>
        <taxon>Tracheophyta</taxon>
        <taxon>Spermatophyta</taxon>
        <taxon>Magnoliopsida</taxon>
        <taxon>eudicotyledons</taxon>
        <taxon>Gunneridae</taxon>
        <taxon>Pentapetalae</taxon>
        <taxon>asterids</taxon>
        <taxon>Cornales</taxon>
        <taxon>Nyssaceae</taxon>
        <taxon>Nyssa</taxon>
    </lineage>
</organism>
<keyword evidence="2 6" id="KW-0812">Transmembrane</keyword>
<feature type="transmembrane region" description="Helical" evidence="6">
    <location>
        <begin position="7"/>
        <end position="29"/>
    </location>
</feature>
<proteinExistence type="predicted"/>
<keyword evidence="4 6" id="KW-0472">Membrane</keyword>
<evidence type="ECO:0000256" key="4">
    <source>
        <dbReference type="ARBA" id="ARBA00023136"/>
    </source>
</evidence>
<evidence type="ECO:0000256" key="2">
    <source>
        <dbReference type="ARBA" id="ARBA00022692"/>
    </source>
</evidence>
<dbReference type="GO" id="GO:0098542">
    <property type="term" value="P:defense response to other organism"/>
    <property type="evidence" value="ECO:0007669"/>
    <property type="project" value="InterPro"/>
</dbReference>
<feature type="domain" description="Late embryogenesis abundant protein LEA-2 subgroup" evidence="7">
    <location>
        <begin position="226"/>
        <end position="300"/>
    </location>
</feature>
<protein>
    <recommendedName>
        <fullName evidence="7">Late embryogenesis abundant protein LEA-2 subgroup domain-containing protein</fullName>
    </recommendedName>
</protein>
<dbReference type="OrthoDB" id="1934762at2759"/>
<name>A0A5J4ZDT3_9ASTE</name>
<sequence length="346" mass="38352">MAEEKSLVLLLFLAISIVVILAVGIWLIVQYTRHPTFTITDLSVPISNGNSTSMAGQNGSLSYTLEIKNRNEASPVHYNDILLTFHYNQDIAGKNTIDGFRQGNGKTTKVLVDHVDINATVWRPLQDAIASNKTAQMMVDLWTTIGVPWRRRTVHLGMHLQGRVQIGSDGKISGKKKNVKLVLAVGIWLIVEYNRYPTFTITDLSVPISSNGTSMAGQNGSLSYTLVIKNRNNVSPIHYHDILLRFYYNQDTAGENTIDGFSQGSGKTTKVIIDHVDINATVWMQDAIATNKTAQVMVDLWTTTGVPWRRSTVHQGMHLQGRVEIGSDGKISGKKKTVKLGHRSKK</sequence>
<dbReference type="AlphaFoldDB" id="A0A5J4ZDT3"/>
<feature type="compositionally biased region" description="Basic residues" evidence="5">
    <location>
        <begin position="332"/>
        <end position="346"/>
    </location>
</feature>
<reference evidence="8 9" key="1">
    <citation type="submission" date="2019-09" db="EMBL/GenBank/DDBJ databases">
        <title>A chromosome-level genome assembly of the Chinese tupelo Nyssa sinensis.</title>
        <authorList>
            <person name="Yang X."/>
            <person name="Kang M."/>
            <person name="Yang Y."/>
            <person name="Xiong H."/>
            <person name="Wang M."/>
            <person name="Zhang Z."/>
            <person name="Wang Z."/>
            <person name="Wu H."/>
            <person name="Ma T."/>
            <person name="Liu J."/>
            <person name="Xi Z."/>
        </authorList>
    </citation>
    <scope>NUCLEOTIDE SEQUENCE [LARGE SCALE GENOMIC DNA]</scope>
    <source>
        <strain evidence="8">J267</strain>
        <tissue evidence="8">Leaf</tissue>
    </source>
</reference>
<keyword evidence="9" id="KW-1185">Reference proteome</keyword>
<feature type="region of interest" description="Disordered" evidence="5">
    <location>
        <begin position="327"/>
        <end position="346"/>
    </location>
</feature>
<dbReference type="InterPro" id="IPR044839">
    <property type="entry name" value="NDR1-like"/>
</dbReference>
<evidence type="ECO:0000313" key="8">
    <source>
        <dbReference type="EMBL" id="KAA8515461.1"/>
    </source>
</evidence>
<dbReference type="PANTHER" id="PTHR31415:SF89">
    <property type="entry name" value="PROTEIN NDR1-LIKE"/>
    <property type="match status" value="1"/>
</dbReference>
<evidence type="ECO:0000256" key="1">
    <source>
        <dbReference type="ARBA" id="ARBA00004167"/>
    </source>
</evidence>
<dbReference type="GO" id="GO:0009506">
    <property type="term" value="C:plasmodesma"/>
    <property type="evidence" value="ECO:0007669"/>
    <property type="project" value="TreeGrafter"/>
</dbReference>
<dbReference type="Proteomes" id="UP000325577">
    <property type="component" value="Linkage Group LG9"/>
</dbReference>
<dbReference type="InterPro" id="IPR004864">
    <property type="entry name" value="LEA_2"/>
</dbReference>
<accession>A0A5J4ZDT3</accession>
<evidence type="ECO:0000256" key="5">
    <source>
        <dbReference type="SAM" id="MobiDB-lite"/>
    </source>
</evidence>
<dbReference type="EMBL" id="CM018052">
    <property type="protein sequence ID" value="KAA8515461.1"/>
    <property type="molecule type" value="Genomic_DNA"/>
</dbReference>
<gene>
    <name evidence="8" type="ORF">F0562_018928</name>
</gene>
<dbReference type="GO" id="GO:0005886">
    <property type="term" value="C:plasma membrane"/>
    <property type="evidence" value="ECO:0007669"/>
    <property type="project" value="TreeGrafter"/>
</dbReference>
<dbReference type="PANTHER" id="PTHR31415">
    <property type="entry name" value="OS05G0367900 PROTEIN"/>
    <property type="match status" value="1"/>
</dbReference>
<keyword evidence="3 6" id="KW-1133">Transmembrane helix</keyword>
<dbReference type="Pfam" id="PF03168">
    <property type="entry name" value="LEA_2"/>
    <property type="match status" value="2"/>
</dbReference>
<evidence type="ECO:0000256" key="3">
    <source>
        <dbReference type="ARBA" id="ARBA00022989"/>
    </source>
</evidence>
<evidence type="ECO:0000259" key="7">
    <source>
        <dbReference type="Pfam" id="PF03168"/>
    </source>
</evidence>
<comment type="subcellular location">
    <subcellularLocation>
        <location evidence="1">Membrane</location>
        <topology evidence="1">Single-pass membrane protein</topology>
    </subcellularLocation>
</comment>
<evidence type="ECO:0000313" key="9">
    <source>
        <dbReference type="Proteomes" id="UP000325577"/>
    </source>
</evidence>
<evidence type="ECO:0000256" key="6">
    <source>
        <dbReference type="SAM" id="Phobius"/>
    </source>
</evidence>
<feature type="domain" description="Late embryogenesis abundant protein LEA-2 subgroup" evidence="7">
    <location>
        <begin position="64"/>
        <end position="156"/>
    </location>
</feature>